<dbReference type="InterPro" id="IPR029063">
    <property type="entry name" value="SAM-dependent_MTases_sf"/>
</dbReference>
<dbReference type="OMA" id="IMEFSEP"/>
<keyword evidence="2" id="KW-1133">Transmembrane helix</keyword>
<dbReference type="PaxDb" id="35128-Thaps22115"/>
<feature type="region of interest" description="Disordered" evidence="1">
    <location>
        <begin position="1"/>
        <end position="23"/>
    </location>
</feature>
<dbReference type="SUPFAM" id="SSF53335">
    <property type="entry name" value="S-adenosyl-L-methionine-dependent methyltransferases"/>
    <property type="match status" value="1"/>
</dbReference>
<dbReference type="Pfam" id="PF01209">
    <property type="entry name" value="Ubie_methyltran"/>
    <property type="match status" value="1"/>
</dbReference>
<evidence type="ECO:0000256" key="1">
    <source>
        <dbReference type="SAM" id="MobiDB-lite"/>
    </source>
</evidence>
<accession>B8C139</accession>
<protein>
    <recommendedName>
        <fullName evidence="5">2-methoxy-6-polyprenyl-1,4-benzoquinol methylase, mitochondrial</fullName>
    </recommendedName>
</protein>
<dbReference type="eggNOG" id="KOG1540">
    <property type="taxonomic scope" value="Eukaryota"/>
</dbReference>
<evidence type="ECO:0000313" key="3">
    <source>
        <dbReference type="EMBL" id="EED92713.1"/>
    </source>
</evidence>
<dbReference type="PANTHER" id="PTHR43036">
    <property type="entry name" value="OSJNBB0011N17.9 PROTEIN"/>
    <property type="match status" value="1"/>
</dbReference>
<reference evidence="3 4" key="2">
    <citation type="journal article" date="2008" name="Nature">
        <title>The Phaeodactylum genome reveals the evolutionary history of diatom genomes.</title>
        <authorList>
            <person name="Bowler C."/>
            <person name="Allen A.E."/>
            <person name="Badger J.H."/>
            <person name="Grimwood J."/>
            <person name="Jabbari K."/>
            <person name="Kuo A."/>
            <person name="Maheswari U."/>
            <person name="Martens C."/>
            <person name="Maumus F."/>
            <person name="Otillar R.P."/>
            <person name="Rayko E."/>
            <person name="Salamov A."/>
            <person name="Vandepoele K."/>
            <person name="Beszteri B."/>
            <person name="Gruber A."/>
            <person name="Heijde M."/>
            <person name="Katinka M."/>
            <person name="Mock T."/>
            <person name="Valentin K."/>
            <person name="Verret F."/>
            <person name="Berges J.A."/>
            <person name="Brownlee C."/>
            <person name="Cadoret J.P."/>
            <person name="Chiovitti A."/>
            <person name="Choi C.J."/>
            <person name="Coesel S."/>
            <person name="De Martino A."/>
            <person name="Detter J.C."/>
            <person name="Durkin C."/>
            <person name="Falciatore A."/>
            <person name="Fournet J."/>
            <person name="Haruta M."/>
            <person name="Huysman M.J."/>
            <person name="Jenkins B.D."/>
            <person name="Jiroutova K."/>
            <person name="Jorgensen R.E."/>
            <person name="Joubert Y."/>
            <person name="Kaplan A."/>
            <person name="Kroger N."/>
            <person name="Kroth P.G."/>
            <person name="La Roche J."/>
            <person name="Lindquist E."/>
            <person name="Lommer M."/>
            <person name="Martin-Jezequel V."/>
            <person name="Lopez P.J."/>
            <person name="Lucas S."/>
            <person name="Mangogna M."/>
            <person name="McGinnis K."/>
            <person name="Medlin L.K."/>
            <person name="Montsant A."/>
            <person name="Oudot-Le Secq M.P."/>
            <person name="Napoli C."/>
            <person name="Obornik M."/>
            <person name="Parker M.S."/>
            <person name="Petit J.L."/>
            <person name="Porcel B.M."/>
            <person name="Poulsen N."/>
            <person name="Robison M."/>
            <person name="Rychlewski L."/>
            <person name="Rynearson T.A."/>
            <person name="Schmutz J."/>
            <person name="Shapiro H."/>
            <person name="Siaut M."/>
            <person name="Stanley M."/>
            <person name="Sussman M.R."/>
            <person name="Taylor A.R."/>
            <person name="Vardi A."/>
            <person name="von Dassow P."/>
            <person name="Vyverman W."/>
            <person name="Willis A."/>
            <person name="Wyrwicz L.S."/>
            <person name="Rokhsar D.S."/>
            <person name="Weissenbach J."/>
            <person name="Armbrust E.V."/>
            <person name="Green B.R."/>
            <person name="Van de Peer Y."/>
            <person name="Grigoriev I.V."/>
        </authorList>
    </citation>
    <scope>NUCLEOTIDE SEQUENCE [LARGE SCALE GENOMIC DNA]</scope>
    <source>
        <strain evidence="3 4">CCMP1335</strain>
    </source>
</reference>
<feature type="transmembrane region" description="Helical" evidence="2">
    <location>
        <begin position="28"/>
        <end position="48"/>
    </location>
</feature>
<gene>
    <name evidence="3" type="ORF">THAPSDRAFT_22115</name>
</gene>
<evidence type="ECO:0008006" key="5">
    <source>
        <dbReference type="Google" id="ProtNLM"/>
    </source>
</evidence>
<evidence type="ECO:0000256" key="2">
    <source>
        <dbReference type="SAM" id="Phobius"/>
    </source>
</evidence>
<name>B8C139_THAPS</name>
<dbReference type="Gene3D" id="3.40.50.150">
    <property type="entry name" value="Vaccinia Virus protein VP39"/>
    <property type="match status" value="1"/>
</dbReference>
<evidence type="ECO:0000313" key="4">
    <source>
        <dbReference type="Proteomes" id="UP000001449"/>
    </source>
</evidence>
<dbReference type="GeneID" id="7446767"/>
<dbReference type="GO" id="GO:0008168">
    <property type="term" value="F:methyltransferase activity"/>
    <property type="evidence" value="ECO:0007669"/>
    <property type="project" value="InterPro"/>
</dbReference>
<reference evidence="3 4" key="1">
    <citation type="journal article" date="2004" name="Science">
        <title>The genome of the diatom Thalassiosira pseudonana: ecology, evolution, and metabolism.</title>
        <authorList>
            <person name="Armbrust E.V."/>
            <person name="Berges J.A."/>
            <person name="Bowler C."/>
            <person name="Green B.R."/>
            <person name="Martinez D."/>
            <person name="Putnam N.H."/>
            <person name="Zhou S."/>
            <person name="Allen A.E."/>
            <person name="Apt K.E."/>
            <person name="Bechner M."/>
            <person name="Brzezinski M.A."/>
            <person name="Chaal B.K."/>
            <person name="Chiovitti A."/>
            <person name="Davis A.K."/>
            <person name="Demarest M.S."/>
            <person name="Detter J.C."/>
            <person name="Glavina T."/>
            <person name="Goodstein D."/>
            <person name="Hadi M.Z."/>
            <person name="Hellsten U."/>
            <person name="Hildebrand M."/>
            <person name="Jenkins B.D."/>
            <person name="Jurka J."/>
            <person name="Kapitonov V.V."/>
            <person name="Kroger N."/>
            <person name="Lau W.W."/>
            <person name="Lane T.W."/>
            <person name="Larimer F.W."/>
            <person name="Lippmeier J.C."/>
            <person name="Lucas S."/>
            <person name="Medina M."/>
            <person name="Montsant A."/>
            <person name="Obornik M."/>
            <person name="Parker M.S."/>
            <person name="Palenik B."/>
            <person name="Pazour G.J."/>
            <person name="Richardson P.M."/>
            <person name="Rynearson T.A."/>
            <person name="Saito M.A."/>
            <person name="Schwartz D.C."/>
            <person name="Thamatrakoln K."/>
            <person name="Valentin K."/>
            <person name="Vardi A."/>
            <person name="Wilkerson F.P."/>
            <person name="Rokhsar D.S."/>
        </authorList>
    </citation>
    <scope>NUCLEOTIDE SEQUENCE [LARGE SCALE GENOMIC DNA]</scope>
    <source>
        <strain evidence="3 4">CCMP1335</strain>
    </source>
</reference>
<dbReference type="InterPro" id="IPR004033">
    <property type="entry name" value="UbiE/COQ5_MeTrFase"/>
</dbReference>
<keyword evidence="4" id="KW-1185">Reference proteome</keyword>
<dbReference type="PROSITE" id="PS51608">
    <property type="entry name" value="SAM_MT_UBIE"/>
    <property type="match status" value="1"/>
</dbReference>
<dbReference type="InParanoid" id="B8C139"/>
<dbReference type="EMBL" id="CM000641">
    <property type="protein sequence ID" value="EED92713.1"/>
    <property type="molecule type" value="Genomic_DNA"/>
</dbReference>
<dbReference type="RefSeq" id="XP_002289176.1">
    <property type="nucleotide sequence ID" value="XM_002289140.1"/>
</dbReference>
<organism evidence="3 4">
    <name type="scientific">Thalassiosira pseudonana</name>
    <name type="common">Marine diatom</name>
    <name type="synonym">Cyclotella nana</name>
    <dbReference type="NCBI Taxonomy" id="35128"/>
    <lineage>
        <taxon>Eukaryota</taxon>
        <taxon>Sar</taxon>
        <taxon>Stramenopiles</taxon>
        <taxon>Ochrophyta</taxon>
        <taxon>Bacillariophyta</taxon>
        <taxon>Coscinodiscophyceae</taxon>
        <taxon>Thalassiosirophycidae</taxon>
        <taxon>Thalassiosirales</taxon>
        <taxon>Thalassiosiraceae</taxon>
        <taxon>Thalassiosira</taxon>
    </lineage>
</organism>
<dbReference type="Proteomes" id="UP000001449">
    <property type="component" value="Chromosome 4"/>
</dbReference>
<dbReference type="KEGG" id="tps:THAPSDRAFT_22115"/>
<keyword evidence="2" id="KW-0472">Membrane</keyword>
<dbReference type="PANTHER" id="PTHR43036:SF2">
    <property type="entry name" value="OS04G0481300 PROTEIN"/>
    <property type="match status" value="1"/>
</dbReference>
<dbReference type="STRING" id="35128.B8C139"/>
<proteinExistence type="predicted"/>
<dbReference type="NCBIfam" id="TIGR01934">
    <property type="entry name" value="MenG_MenH_UbiE"/>
    <property type="match status" value="1"/>
</dbReference>
<dbReference type="CDD" id="cd02440">
    <property type="entry name" value="AdoMet_MTases"/>
    <property type="match status" value="1"/>
</dbReference>
<dbReference type="HOGENOM" id="CLU_037990_0_1_1"/>
<keyword evidence="2" id="KW-0812">Transmembrane</keyword>
<dbReference type="AlphaFoldDB" id="B8C139"/>
<sequence length="334" mass="36834">MASKSTAKSKASSTKPSSPRSPPTKTNYTWYFLAFLPVIVLAISSYLLKNTISSPPSDFGSGSMFDQIAPRYDFINRALALNLDMAWRRRLVKEVVGANGELFHQQPNVKILDLATGTADVAILLGKAAEKYATTESPSKDSVLGLDPSYNMLDVGKSKVQKENLSSVVTLKLGDARKLDSFQDNSFDAATMSFGIRNVPEKHLALCEIHRVLKNTENSKLAIMEFSEPDENAGILGSLARVFIRHIVPSLGAMLSGAPKEYMHLQKSIKDFPSPKDFVHLMETLRCPIKSKSDKEEWEAGTFGSFRVKEVVNLNFGSVQIYVGNPILKQLVTE</sequence>